<dbReference type="Proteomes" id="UP000240883">
    <property type="component" value="Unassembled WGS sequence"/>
</dbReference>
<feature type="compositionally biased region" description="Basic residues" evidence="1">
    <location>
        <begin position="496"/>
        <end position="505"/>
    </location>
</feature>
<organism evidence="2 3">
    <name type="scientific">Corynespora cassiicola Philippines</name>
    <dbReference type="NCBI Taxonomy" id="1448308"/>
    <lineage>
        <taxon>Eukaryota</taxon>
        <taxon>Fungi</taxon>
        <taxon>Dikarya</taxon>
        <taxon>Ascomycota</taxon>
        <taxon>Pezizomycotina</taxon>
        <taxon>Dothideomycetes</taxon>
        <taxon>Pleosporomycetidae</taxon>
        <taxon>Pleosporales</taxon>
        <taxon>Corynesporascaceae</taxon>
        <taxon>Corynespora</taxon>
    </lineage>
</organism>
<evidence type="ECO:0000313" key="3">
    <source>
        <dbReference type="Proteomes" id="UP000240883"/>
    </source>
</evidence>
<reference evidence="2 3" key="1">
    <citation type="journal article" date="2018" name="Front. Microbiol.">
        <title>Genome-Wide Analysis of Corynespora cassiicola Leaf Fall Disease Putative Effectors.</title>
        <authorList>
            <person name="Lopez D."/>
            <person name="Ribeiro S."/>
            <person name="Label P."/>
            <person name="Fumanal B."/>
            <person name="Venisse J.S."/>
            <person name="Kohler A."/>
            <person name="de Oliveira R.R."/>
            <person name="Labutti K."/>
            <person name="Lipzen A."/>
            <person name="Lail K."/>
            <person name="Bauer D."/>
            <person name="Ohm R.A."/>
            <person name="Barry K.W."/>
            <person name="Spatafora J."/>
            <person name="Grigoriev I.V."/>
            <person name="Martin F.M."/>
            <person name="Pujade-Renaud V."/>
        </authorList>
    </citation>
    <scope>NUCLEOTIDE SEQUENCE [LARGE SCALE GENOMIC DNA]</scope>
    <source>
        <strain evidence="2 3">Philippines</strain>
    </source>
</reference>
<evidence type="ECO:0000256" key="1">
    <source>
        <dbReference type="SAM" id="MobiDB-lite"/>
    </source>
</evidence>
<sequence length="505" mass="55324">MLHSLGKRTHDDFVAAGSAQPAPAWAAIPHGGRPWPPSAHDMTSALGGTPFSPLVPPRNAVWDALQALDPLSLRSLLMTVSDSHERVARDIWDQYQKGRQAPTPPQSSSSELPLCSEWKEQNLEPSENAVKRVRFSLAISPAVSEHSLAPSLCNDVHTDPNLPEPAHFSRILRYGQPDSGPDTPRSDHGRVDACTASSSMPFDDECRAIWWMLKRAHKTKTEAAQKKVAPDVCSEVLRIVKSVAKEATPDDAPFVVRRNALQTLRNIGEGIYRATGTLGAEVRKCFQSDTSLEDGMLDILWKMSQEERDRMACLNDCLSTWQEKLEGLREIAQLYGVFGNLGTVLQALKGELRNPADPPIIKREDDDDDEAVVLADIPTRIHHEPQPNASTIKARGLATPQTPRTAPLDKTPTIPVCSTPHSLPMQPLTPASQPTRSPSLVQEPGPLVSIESVNANEALKPPQASATLSTYERPLHNDTPFNKKKAAGPSQTLPRRSTRKSTARK</sequence>
<keyword evidence="3" id="KW-1185">Reference proteome</keyword>
<protein>
    <submittedName>
        <fullName evidence="2">Uncharacterized protein</fullName>
    </submittedName>
</protein>
<feature type="compositionally biased region" description="Polar residues" evidence="1">
    <location>
        <begin position="429"/>
        <end position="440"/>
    </location>
</feature>
<dbReference type="AlphaFoldDB" id="A0A2T2NT56"/>
<gene>
    <name evidence="2" type="ORF">BS50DRAFT_571853</name>
</gene>
<feature type="region of interest" description="Disordered" evidence="1">
    <location>
        <begin position="382"/>
        <end position="505"/>
    </location>
</feature>
<accession>A0A2T2NT56</accession>
<evidence type="ECO:0000313" key="2">
    <source>
        <dbReference type="EMBL" id="PSN68622.1"/>
    </source>
</evidence>
<name>A0A2T2NT56_CORCC</name>
<proteinExistence type="predicted"/>
<dbReference type="OrthoDB" id="4364733at2759"/>
<dbReference type="EMBL" id="KZ678133">
    <property type="protein sequence ID" value="PSN68622.1"/>
    <property type="molecule type" value="Genomic_DNA"/>
</dbReference>